<dbReference type="GO" id="GO:0000160">
    <property type="term" value="P:phosphorelay signal transduction system"/>
    <property type="evidence" value="ECO:0007669"/>
    <property type="project" value="InterPro"/>
</dbReference>
<evidence type="ECO:0000256" key="1">
    <source>
        <dbReference type="ARBA" id="ARBA00022553"/>
    </source>
</evidence>
<dbReference type="SMART" id="SM00421">
    <property type="entry name" value="HTH_LUXR"/>
    <property type="match status" value="1"/>
</dbReference>
<evidence type="ECO:0000259" key="7">
    <source>
        <dbReference type="PROSITE" id="PS50110"/>
    </source>
</evidence>
<evidence type="ECO:0000313" key="8">
    <source>
        <dbReference type="EMBL" id="ANE53040.1"/>
    </source>
</evidence>
<sequence>MFLDGVRNALSAFEDIELVALCTDGDAVLDSVKKVPVDVAVLDINMPLQNGIALAKIIRNEYSHIKVVFLTMYHPSTLGNEGINNFALGYVLKNSGSQVLYAAIQSAFKGQRYTDPKLKDVLPNEKHEVFPDAIKLSQREKEIIKLIIEGKGSKEIADLLFLSELTISTHRKNINRKLGVSNLATLMIRVRGLDLD</sequence>
<keyword evidence="4" id="KW-0804">Transcription</keyword>
<feature type="domain" description="HTH luxR-type" evidence="6">
    <location>
        <begin position="129"/>
        <end position="194"/>
    </location>
</feature>
<evidence type="ECO:0000259" key="6">
    <source>
        <dbReference type="PROSITE" id="PS50043"/>
    </source>
</evidence>
<evidence type="ECO:0000313" key="9">
    <source>
        <dbReference type="Proteomes" id="UP000077177"/>
    </source>
</evidence>
<dbReference type="EMBL" id="CP011390">
    <property type="protein sequence ID" value="ANE53040.1"/>
    <property type="molecule type" value="Genomic_DNA"/>
</dbReference>
<dbReference type="GO" id="GO:0003677">
    <property type="term" value="F:DNA binding"/>
    <property type="evidence" value="ECO:0007669"/>
    <property type="project" value="UniProtKB-KW"/>
</dbReference>
<organism evidence="8 9">
    <name type="scientific">Flavisolibacter tropicus</name>
    <dbReference type="NCBI Taxonomy" id="1492898"/>
    <lineage>
        <taxon>Bacteria</taxon>
        <taxon>Pseudomonadati</taxon>
        <taxon>Bacteroidota</taxon>
        <taxon>Chitinophagia</taxon>
        <taxon>Chitinophagales</taxon>
        <taxon>Chitinophagaceae</taxon>
        <taxon>Flavisolibacter</taxon>
    </lineage>
</organism>
<dbReference type="InterPro" id="IPR016032">
    <property type="entry name" value="Sig_transdc_resp-reg_C-effctor"/>
</dbReference>
<dbReference type="PROSITE" id="PS50043">
    <property type="entry name" value="HTH_LUXR_2"/>
    <property type="match status" value="1"/>
</dbReference>
<dbReference type="SUPFAM" id="SSF52172">
    <property type="entry name" value="CheY-like"/>
    <property type="match status" value="1"/>
</dbReference>
<dbReference type="KEGG" id="fla:SY85_23755"/>
<dbReference type="CDD" id="cd17535">
    <property type="entry name" value="REC_NarL-like"/>
    <property type="match status" value="1"/>
</dbReference>
<dbReference type="PANTHER" id="PTHR43214">
    <property type="entry name" value="TWO-COMPONENT RESPONSE REGULATOR"/>
    <property type="match status" value="1"/>
</dbReference>
<evidence type="ECO:0000256" key="5">
    <source>
        <dbReference type="PROSITE-ProRule" id="PRU00169"/>
    </source>
</evidence>
<proteinExistence type="predicted"/>
<dbReference type="AlphaFoldDB" id="A0A172U145"/>
<gene>
    <name evidence="8" type="ORF">SY85_23755</name>
</gene>
<feature type="modified residue" description="4-aspartylphosphate" evidence="5">
    <location>
        <position position="43"/>
    </location>
</feature>
<dbReference type="PROSITE" id="PS00622">
    <property type="entry name" value="HTH_LUXR_1"/>
    <property type="match status" value="1"/>
</dbReference>
<dbReference type="GO" id="GO:0006355">
    <property type="term" value="P:regulation of DNA-templated transcription"/>
    <property type="evidence" value="ECO:0007669"/>
    <property type="project" value="InterPro"/>
</dbReference>
<dbReference type="InterPro" id="IPR000792">
    <property type="entry name" value="Tscrpt_reg_LuxR_C"/>
</dbReference>
<dbReference type="Gene3D" id="1.10.10.10">
    <property type="entry name" value="Winged helix-like DNA-binding domain superfamily/Winged helix DNA-binding domain"/>
    <property type="match status" value="1"/>
</dbReference>
<keyword evidence="9" id="KW-1185">Reference proteome</keyword>
<dbReference type="Proteomes" id="UP000077177">
    <property type="component" value="Chromosome"/>
</dbReference>
<evidence type="ECO:0000256" key="2">
    <source>
        <dbReference type="ARBA" id="ARBA00023015"/>
    </source>
</evidence>
<dbReference type="InterPro" id="IPR011006">
    <property type="entry name" value="CheY-like_superfamily"/>
</dbReference>
<name>A0A172U145_9BACT</name>
<reference evidence="9" key="1">
    <citation type="submission" date="2015-01" db="EMBL/GenBank/DDBJ databases">
        <title>Flavisolibacter sp./LCS9/ whole genome sequencing.</title>
        <authorList>
            <person name="Kim M.K."/>
            <person name="Srinivasan S."/>
            <person name="Lee J.-J."/>
        </authorList>
    </citation>
    <scope>NUCLEOTIDE SEQUENCE [LARGE SCALE GENOMIC DNA]</scope>
    <source>
        <strain evidence="9">LCS9</strain>
    </source>
</reference>
<keyword evidence="2" id="KW-0805">Transcription regulation</keyword>
<dbReference type="PANTHER" id="PTHR43214:SF41">
    <property type="entry name" value="NITRATE_NITRITE RESPONSE REGULATOR PROTEIN NARP"/>
    <property type="match status" value="1"/>
</dbReference>
<dbReference type="PROSITE" id="PS50110">
    <property type="entry name" value="RESPONSE_REGULATORY"/>
    <property type="match status" value="1"/>
</dbReference>
<dbReference type="InterPro" id="IPR039420">
    <property type="entry name" value="WalR-like"/>
</dbReference>
<evidence type="ECO:0000256" key="3">
    <source>
        <dbReference type="ARBA" id="ARBA00023125"/>
    </source>
</evidence>
<dbReference type="InterPro" id="IPR036388">
    <property type="entry name" value="WH-like_DNA-bd_sf"/>
</dbReference>
<dbReference type="PRINTS" id="PR00038">
    <property type="entry name" value="HTHLUXR"/>
</dbReference>
<evidence type="ECO:0008006" key="10">
    <source>
        <dbReference type="Google" id="ProtNLM"/>
    </source>
</evidence>
<keyword evidence="3" id="KW-0238">DNA-binding</keyword>
<dbReference type="SMART" id="SM00448">
    <property type="entry name" value="REC"/>
    <property type="match status" value="1"/>
</dbReference>
<dbReference type="SUPFAM" id="SSF46894">
    <property type="entry name" value="C-terminal effector domain of the bipartite response regulators"/>
    <property type="match status" value="1"/>
</dbReference>
<dbReference type="InterPro" id="IPR058245">
    <property type="entry name" value="NreC/VraR/RcsB-like_REC"/>
</dbReference>
<keyword evidence="1 5" id="KW-0597">Phosphoprotein</keyword>
<feature type="domain" description="Response regulatory" evidence="7">
    <location>
        <begin position="1"/>
        <end position="108"/>
    </location>
</feature>
<dbReference type="Pfam" id="PF00072">
    <property type="entry name" value="Response_reg"/>
    <property type="match status" value="1"/>
</dbReference>
<dbReference type="Pfam" id="PF00196">
    <property type="entry name" value="GerE"/>
    <property type="match status" value="1"/>
</dbReference>
<dbReference type="STRING" id="1492898.SY85_23755"/>
<dbReference type="CDD" id="cd06170">
    <property type="entry name" value="LuxR_C_like"/>
    <property type="match status" value="1"/>
</dbReference>
<reference evidence="8 9" key="2">
    <citation type="journal article" date="2016" name="Int. J. Syst. Evol. Microbiol.">
        <title>Flavisolibacter tropicus sp. nov., isolated from tropical soil.</title>
        <authorList>
            <person name="Lee J.J."/>
            <person name="Kang M.S."/>
            <person name="Kim G.S."/>
            <person name="Lee C.S."/>
            <person name="Lim S."/>
            <person name="Lee J."/>
            <person name="Roh S.H."/>
            <person name="Kang H."/>
            <person name="Ha J.M."/>
            <person name="Bae S."/>
            <person name="Jung H.Y."/>
            <person name="Kim M.K."/>
        </authorList>
    </citation>
    <scope>NUCLEOTIDE SEQUENCE [LARGE SCALE GENOMIC DNA]</scope>
    <source>
        <strain evidence="8 9">LCS9</strain>
    </source>
</reference>
<dbReference type="InterPro" id="IPR001789">
    <property type="entry name" value="Sig_transdc_resp-reg_receiver"/>
</dbReference>
<accession>A0A172U145</accession>
<dbReference type="Gene3D" id="3.40.50.2300">
    <property type="match status" value="1"/>
</dbReference>
<protein>
    <recommendedName>
        <fullName evidence="10">LuxR family transcriptional regulator</fullName>
    </recommendedName>
</protein>
<evidence type="ECO:0000256" key="4">
    <source>
        <dbReference type="ARBA" id="ARBA00023163"/>
    </source>
</evidence>